<dbReference type="EMBL" id="JAYMYQ010000004">
    <property type="protein sequence ID" value="KAK7337171.1"/>
    <property type="molecule type" value="Genomic_DNA"/>
</dbReference>
<proteinExistence type="predicted"/>
<evidence type="ECO:0000313" key="2">
    <source>
        <dbReference type="Proteomes" id="UP001367508"/>
    </source>
</evidence>
<comment type="caution">
    <text evidence="1">The sequence shown here is derived from an EMBL/GenBank/DDBJ whole genome shotgun (WGS) entry which is preliminary data.</text>
</comment>
<dbReference type="AlphaFoldDB" id="A0AAN9LJP5"/>
<gene>
    <name evidence="1" type="ORF">VNO77_17733</name>
</gene>
<protein>
    <submittedName>
        <fullName evidence="1">Uncharacterized protein</fullName>
    </submittedName>
</protein>
<evidence type="ECO:0000313" key="1">
    <source>
        <dbReference type="EMBL" id="KAK7337171.1"/>
    </source>
</evidence>
<accession>A0AAN9LJP5</accession>
<sequence length="170" mass="18927">MIAVVHFLRRNRMRDKDLLFLLLACLYAKGQIEKKYGYASSLIHSGALLVFPDISSTNVNNTTTLSQELISSVIRECRTRRNGWYSGTASHLNSKPTVEFPPVCNEHDSGKRGKEDGKASDKSVVICGNQQLIETKKQRVIVAILLHVLDSEFIGKVFSMAFSARVGTLI</sequence>
<organism evidence="1 2">
    <name type="scientific">Canavalia gladiata</name>
    <name type="common">Sword bean</name>
    <name type="synonym">Dolichos gladiatus</name>
    <dbReference type="NCBI Taxonomy" id="3824"/>
    <lineage>
        <taxon>Eukaryota</taxon>
        <taxon>Viridiplantae</taxon>
        <taxon>Streptophyta</taxon>
        <taxon>Embryophyta</taxon>
        <taxon>Tracheophyta</taxon>
        <taxon>Spermatophyta</taxon>
        <taxon>Magnoliopsida</taxon>
        <taxon>eudicotyledons</taxon>
        <taxon>Gunneridae</taxon>
        <taxon>Pentapetalae</taxon>
        <taxon>rosids</taxon>
        <taxon>fabids</taxon>
        <taxon>Fabales</taxon>
        <taxon>Fabaceae</taxon>
        <taxon>Papilionoideae</taxon>
        <taxon>50 kb inversion clade</taxon>
        <taxon>NPAAA clade</taxon>
        <taxon>indigoferoid/millettioid clade</taxon>
        <taxon>Phaseoleae</taxon>
        <taxon>Canavalia</taxon>
    </lineage>
</organism>
<name>A0AAN9LJP5_CANGL</name>
<reference evidence="1 2" key="1">
    <citation type="submission" date="2024-01" db="EMBL/GenBank/DDBJ databases">
        <title>The genomes of 5 underutilized Papilionoideae crops provide insights into root nodulation and disease resistanc.</title>
        <authorList>
            <person name="Jiang F."/>
        </authorList>
    </citation>
    <scope>NUCLEOTIDE SEQUENCE [LARGE SCALE GENOMIC DNA]</scope>
    <source>
        <strain evidence="1">LVBAO_FW01</strain>
        <tissue evidence="1">Leaves</tissue>
    </source>
</reference>
<dbReference type="Proteomes" id="UP001367508">
    <property type="component" value="Unassembled WGS sequence"/>
</dbReference>
<keyword evidence="2" id="KW-1185">Reference proteome</keyword>